<evidence type="ECO:0000256" key="1">
    <source>
        <dbReference type="ARBA" id="ARBA00001946"/>
    </source>
</evidence>
<comment type="caution">
    <text evidence="4">The sequence shown here is derived from an EMBL/GenBank/DDBJ whole genome shotgun (WGS) entry which is preliminary data.</text>
</comment>
<dbReference type="SUPFAM" id="SSF55811">
    <property type="entry name" value="Nudix"/>
    <property type="match status" value="1"/>
</dbReference>
<dbReference type="GO" id="GO:0006753">
    <property type="term" value="P:nucleoside phosphate metabolic process"/>
    <property type="evidence" value="ECO:0007669"/>
    <property type="project" value="TreeGrafter"/>
</dbReference>
<dbReference type="InterPro" id="IPR000086">
    <property type="entry name" value="NUDIX_hydrolase_dom"/>
</dbReference>
<comment type="cofactor">
    <cofactor evidence="1">
        <name>Mg(2+)</name>
        <dbReference type="ChEBI" id="CHEBI:18420"/>
    </cofactor>
</comment>
<feature type="domain" description="Nudix hydrolase" evidence="3">
    <location>
        <begin position="38"/>
        <end position="166"/>
    </location>
</feature>
<proteinExistence type="predicted"/>
<organism evidence="4 5">
    <name type="scientific">Saccharothrix variisporea</name>
    <dbReference type="NCBI Taxonomy" id="543527"/>
    <lineage>
        <taxon>Bacteria</taxon>
        <taxon>Bacillati</taxon>
        <taxon>Actinomycetota</taxon>
        <taxon>Actinomycetes</taxon>
        <taxon>Pseudonocardiales</taxon>
        <taxon>Pseudonocardiaceae</taxon>
        <taxon>Saccharothrix</taxon>
    </lineage>
</organism>
<evidence type="ECO:0000313" key="4">
    <source>
        <dbReference type="EMBL" id="RKT67391.1"/>
    </source>
</evidence>
<dbReference type="GO" id="GO:0016787">
    <property type="term" value="F:hydrolase activity"/>
    <property type="evidence" value="ECO:0007669"/>
    <property type="project" value="UniProtKB-KW"/>
</dbReference>
<dbReference type="InterPro" id="IPR015797">
    <property type="entry name" value="NUDIX_hydrolase-like_dom_sf"/>
</dbReference>
<evidence type="ECO:0000256" key="2">
    <source>
        <dbReference type="ARBA" id="ARBA00022801"/>
    </source>
</evidence>
<evidence type="ECO:0000259" key="3">
    <source>
        <dbReference type="PROSITE" id="PS51462"/>
    </source>
</evidence>
<sequence>MSIRTVSSKVVYENRWLSVREDRIELPDGSPSLYSVVDKPDFALIVPFEDDGFHLVEQFRYPTGRRSWEFPSGSVAGAGGPEEVAAVELVEETGIRAARWERLGFAHCANGFSTIGVHVFLATGLTHGEPAREVTEQDMRQRWFARGEVEEMVRGGVITDSPTITALLLLSLWERSLRDTNG</sequence>
<keyword evidence="2" id="KW-0378">Hydrolase</keyword>
<evidence type="ECO:0000313" key="5">
    <source>
        <dbReference type="Proteomes" id="UP000272729"/>
    </source>
</evidence>
<dbReference type="PANTHER" id="PTHR11839">
    <property type="entry name" value="UDP/ADP-SUGAR PYROPHOSPHATASE"/>
    <property type="match status" value="1"/>
</dbReference>
<dbReference type="Pfam" id="PF00293">
    <property type="entry name" value="NUDIX"/>
    <property type="match status" value="1"/>
</dbReference>
<name>A0A495WZV4_9PSEU</name>
<dbReference type="CDD" id="cd24161">
    <property type="entry name" value="NUDIX_ADPRase_Ndx2"/>
    <property type="match status" value="1"/>
</dbReference>
<dbReference type="GO" id="GO:0019693">
    <property type="term" value="P:ribose phosphate metabolic process"/>
    <property type="evidence" value="ECO:0007669"/>
    <property type="project" value="TreeGrafter"/>
</dbReference>
<accession>A0A495WZV4</accession>
<keyword evidence="5" id="KW-1185">Reference proteome</keyword>
<protein>
    <submittedName>
        <fullName evidence="4">8-oxo-dGTP pyrophosphatase MutT (NUDIX family)</fullName>
    </submittedName>
</protein>
<dbReference type="PANTHER" id="PTHR11839:SF18">
    <property type="entry name" value="NUDIX HYDROLASE DOMAIN-CONTAINING PROTEIN"/>
    <property type="match status" value="1"/>
</dbReference>
<dbReference type="PROSITE" id="PS51462">
    <property type="entry name" value="NUDIX"/>
    <property type="match status" value="1"/>
</dbReference>
<dbReference type="Proteomes" id="UP000272729">
    <property type="component" value="Unassembled WGS sequence"/>
</dbReference>
<gene>
    <name evidence="4" type="ORF">DFJ66_0566</name>
</gene>
<dbReference type="EMBL" id="RBXR01000001">
    <property type="protein sequence ID" value="RKT67391.1"/>
    <property type="molecule type" value="Genomic_DNA"/>
</dbReference>
<dbReference type="RefSeq" id="WP_342776937.1">
    <property type="nucleotide sequence ID" value="NZ_JBIUBA010000009.1"/>
</dbReference>
<dbReference type="Gene3D" id="3.90.79.10">
    <property type="entry name" value="Nucleoside Triphosphate Pyrophosphohydrolase"/>
    <property type="match status" value="1"/>
</dbReference>
<reference evidence="4 5" key="1">
    <citation type="submission" date="2018-10" db="EMBL/GenBank/DDBJ databases">
        <title>Sequencing the genomes of 1000 actinobacteria strains.</title>
        <authorList>
            <person name="Klenk H.-P."/>
        </authorList>
    </citation>
    <scope>NUCLEOTIDE SEQUENCE [LARGE SCALE GENOMIC DNA]</scope>
    <source>
        <strain evidence="4 5">DSM 43911</strain>
    </source>
</reference>
<dbReference type="AlphaFoldDB" id="A0A495WZV4"/>